<organism evidence="10">
    <name type="scientific">Ascaris suum</name>
    <name type="common">Pig roundworm</name>
    <name type="synonym">Ascaris lumbricoides</name>
    <dbReference type="NCBI Taxonomy" id="6253"/>
    <lineage>
        <taxon>Eukaryota</taxon>
        <taxon>Metazoa</taxon>
        <taxon>Ecdysozoa</taxon>
        <taxon>Nematoda</taxon>
        <taxon>Chromadorea</taxon>
        <taxon>Rhabditida</taxon>
        <taxon>Spirurina</taxon>
        <taxon>Ascaridomorpha</taxon>
        <taxon>Ascaridoidea</taxon>
        <taxon>Ascarididae</taxon>
        <taxon>Ascaris</taxon>
    </lineage>
</organism>
<sequence length="662" mass="74113">MSMKNQMDYYSPPTDSAQLCKLPIVRFMHFIEEHYKLKFDSYRSLHRWSCDRYDDFWEAVLRFCGVLLNTGYSQVVESVRIDKIPKWFIGAHLNYAENLLYAHRNADPKKIAVIEAKSAEEFSIFDYERIRSDVKKLATSLRAEGVSAGDRIAGYLTNSYETAVAMLATAAIGAVWSSASVDFGTLGVLDRFQQLEPIVLFAAIGTTYKRKAFVLVDKIIDIMKGLPTLRRVIVTNVNGTDMPTSLKSDGRCVTFNEFLQRSSNIENFRFASVPFDHPLFIMFSSGTTGPPKGMVHTTGGTLLKHIEEHILQTGFLPADSILFYTTCGWMMWNWLMSCFFIGMTLVLFDESPLQPDPHILFKIAARHKCTVLGMGAKIYEEYVKLGDCPAEIYDMTSIRMVLSTGSPLSNACFRYINNSIHPGAVIGSISGGTDIVGCFMGASQLLPVVEGECQCSYLGMDMASYNDKGDPVLGIQGELVCLKPFPSMPSQFINDPDGRKYRRAYFERFKGVWTHGDYCCMSAETGGIIMLGRSDATLNRGGIRIGTAEIYGIVQQFDEIVDCIVASQKLSGNTDERIILFVKMASSEQLTDSLKIQLKQRIRTLMSPRHVPDMIVAVSDIPYTISGKKVEVAVKQVLNGEKVERKTSLRNPEALENFRLLE</sequence>
<feature type="domain" description="AMP-dependent synthetase/ligase" evidence="8">
    <location>
        <begin position="105"/>
        <end position="480"/>
    </location>
</feature>
<dbReference type="SUPFAM" id="SSF56801">
    <property type="entry name" value="Acetyl-CoA synthetase-like"/>
    <property type="match status" value="1"/>
</dbReference>
<dbReference type="InterPro" id="IPR000873">
    <property type="entry name" value="AMP-dep_synth/lig_dom"/>
</dbReference>
<keyword evidence="7" id="KW-0276">Fatty acid metabolism</keyword>
<dbReference type="Pfam" id="PF00501">
    <property type="entry name" value="AMP-binding"/>
    <property type="match status" value="1"/>
</dbReference>
<dbReference type="EMBL" id="JI168237">
    <property type="protein sequence ID" value="ADY43053.1"/>
    <property type="molecule type" value="mRNA"/>
</dbReference>
<keyword evidence="5 7" id="KW-0547">Nucleotide-binding</keyword>
<dbReference type="PROSITE" id="PS00455">
    <property type="entry name" value="AMP_BINDING"/>
    <property type="match status" value="1"/>
</dbReference>
<dbReference type="InterPro" id="IPR005914">
    <property type="entry name" value="Acac_CoA_synth"/>
</dbReference>
<dbReference type="PANTHER" id="PTHR42921:SF1">
    <property type="entry name" value="ACETOACETYL-COA SYNTHETASE"/>
    <property type="match status" value="1"/>
</dbReference>
<dbReference type="GO" id="GO:0030729">
    <property type="term" value="F:acetoacetate-CoA ligase activity"/>
    <property type="evidence" value="ECO:0007669"/>
    <property type="project" value="UniProtKB-UniRule"/>
</dbReference>
<comment type="catalytic activity">
    <reaction evidence="7">
        <text>acetoacetate + ATP + CoA = acetoacetyl-CoA + AMP + diphosphate</text>
        <dbReference type="Rhea" id="RHEA:16117"/>
        <dbReference type="ChEBI" id="CHEBI:13705"/>
        <dbReference type="ChEBI" id="CHEBI:30616"/>
        <dbReference type="ChEBI" id="CHEBI:33019"/>
        <dbReference type="ChEBI" id="CHEBI:57286"/>
        <dbReference type="ChEBI" id="CHEBI:57287"/>
        <dbReference type="ChEBI" id="CHEBI:456215"/>
        <dbReference type="EC" id="6.2.1.16"/>
    </reaction>
</comment>
<comment type="subcellular location">
    <subcellularLocation>
        <location evidence="7">Cytoplasm</location>
        <location evidence="7">Cytosol</location>
    </subcellularLocation>
</comment>
<proteinExistence type="evidence at transcript level"/>
<evidence type="ECO:0000256" key="1">
    <source>
        <dbReference type="ARBA" id="ARBA00006432"/>
    </source>
</evidence>
<dbReference type="EC" id="6.2.1.16" evidence="2 7"/>
<feature type="domain" description="Acetyl-coenzyme A synthetase N-terminal" evidence="9">
    <location>
        <begin position="42"/>
        <end position="98"/>
    </location>
</feature>
<dbReference type="InterPro" id="IPR045851">
    <property type="entry name" value="AMP-bd_C_sf"/>
</dbReference>
<dbReference type="InterPro" id="IPR020845">
    <property type="entry name" value="AMP-binding_CS"/>
</dbReference>
<dbReference type="NCBIfam" id="NF002937">
    <property type="entry name" value="PRK03584.1"/>
    <property type="match status" value="1"/>
</dbReference>
<evidence type="ECO:0000259" key="8">
    <source>
        <dbReference type="Pfam" id="PF00501"/>
    </source>
</evidence>
<comment type="similarity">
    <text evidence="1 7">Belongs to the ATP-dependent AMP-binding enzyme family.</text>
</comment>
<dbReference type="Pfam" id="PF16177">
    <property type="entry name" value="ACAS_N"/>
    <property type="match status" value="1"/>
</dbReference>
<dbReference type="GO" id="GO:0005829">
    <property type="term" value="C:cytosol"/>
    <property type="evidence" value="ECO:0007669"/>
    <property type="project" value="UniProtKB-SubCell"/>
</dbReference>
<reference evidence="10" key="1">
    <citation type="journal article" date="2011" name="Genome Res.">
        <title>Deep small RNA sequencing from the nematode Ascaris reveals conservation, functional diversification, and novel developmental profiles.</title>
        <authorList>
            <person name="Wang J."/>
            <person name="Czech B."/>
            <person name="Crunk A."/>
            <person name="Wallace A."/>
            <person name="Mitreva M."/>
            <person name="Hannon G.J."/>
            <person name="Davis R.E."/>
        </authorList>
    </citation>
    <scope>NUCLEOTIDE SEQUENCE</scope>
</reference>
<dbReference type="InterPro" id="IPR032387">
    <property type="entry name" value="ACAS_N"/>
</dbReference>
<dbReference type="InterPro" id="IPR042099">
    <property type="entry name" value="ANL_N_sf"/>
</dbReference>
<comment type="function">
    <text evidence="7">Converts acetoacetate to acetoacetyl-CoA in the cytosol.</text>
</comment>
<evidence type="ECO:0000256" key="2">
    <source>
        <dbReference type="ARBA" id="ARBA00012988"/>
    </source>
</evidence>
<protein>
    <recommendedName>
        <fullName evidence="3 7">Acetoacetyl-CoA synthetase</fullName>
        <ecNumber evidence="2 7">6.2.1.16</ecNumber>
    </recommendedName>
</protein>
<evidence type="ECO:0000313" key="10">
    <source>
        <dbReference type="EMBL" id="ADY43053.1"/>
    </source>
</evidence>
<dbReference type="NCBIfam" id="TIGR01217">
    <property type="entry name" value="ac_ac_CoA_syn"/>
    <property type="match status" value="1"/>
</dbReference>
<dbReference type="Gene3D" id="3.30.300.30">
    <property type="match status" value="1"/>
</dbReference>
<accession>F1KYU9</accession>
<keyword evidence="7" id="KW-0963">Cytoplasm</keyword>
<keyword evidence="7" id="KW-0443">Lipid metabolism</keyword>
<evidence type="ECO:0000256" key="4">
    <source>
        <dbReference type="ARBA" id="ARBA00022598"/>
    </source>
</evidence>
<evidence type="ECO:0000256" key="5">
    <source>
        <dbReference type="ARBA" id="ARBA00022741"/>
    </source>
</evidence>
<evidence type="ECO:0000256" key="3">
    <source>
        <dbReference type="ARBA" id="ARBA00015326"/>
    </source>
</evidence>
<name>F1KYU9_ASCSU</name>
<evidence type="ECO:0000259" key="9">
    <source>
        <dbReference type="Pfam" id="PF16177"/>
    </source>
</evidence>
<dbReference type="AlphaFoldDB" id="F1KYU9"/>
<dbReference type="PANTHER" id="PTHR42921">
    <property type="entry name" value="ACETOACETYL-COA SYNTHETASE"/>
    <property type="match status" value="1"/>
</dbReference>
<keyword evidence="4 7" id="KW-0436">Ligase</keyword>
<evidence type="ECO:0000256" key="7">
    <source>
        <dbReference type="RuleBase" id="RU367019"/>
    </source>
</evidence>
<keyword evidence="6 7" id="KW-0067">ATP-binding</keyword>
<evidence type="ECO:0000256" key="6">
    <source>
        <dbReference type="ARBA" id="ARBA00022840"/>
    </source>
</evidence>
<dbReference type="GO" id="GO:0006631">
    <property type="term" value="P:fatty acid metabolic process"/>
    <property type="evidence" value="ECO:0007669"/>
    <property type="project" value="UniProtKB-UniRule"/>
</dbReference>
<dbReference type="GO" id="GO:0005524">
    <property type="term" value="F:ATP binding"/>
    <property type="evidence" value="ECO:0007669"/>
    <property type="project" value="UniProtKB-UniRule"/>
</dbReference>
<dbReference type="Gene3D" id="3.40.50.12780">
    <property type="entry name" value="N-terminal domain of ligase-like"/>
    <property type="match status" value="1"/>
</dbReference>